<dbReference type="InterPro" id="IPR000477">
    <property type="entry name" value="RT_dom"/>
</dbReference>
<feature type="non-terminal residue" evidence="2">
    <location>
        <position position="1"/>
    </location>
</feature>
<feature type="domain" description="Reverse transcriptase" evidence="1">
    <location>
        <begin position="1"/>
        <end position="84"/>
    </location>
</feature>
<feature type="non-terminal residue" evidence="2">
    <location>
        <position position="84"/>
    </location>
</feature>
<dbReference type="PROSITE" id="PS50878">
    <property type="entry name" value="RT_POL"/>
    <property type="match status" value="1"/>
</dbReference>
<gene>
    <name evidence="3" type="ORF">GIL414_LOCUS27184</name>
    <name evidence="2" type="ORF">KQP761_LOCUS34698</name>
</gene>
<dbReference type="EMBL" id="CAJNOW010019530">
    <property type="protein sequence ID" value="CAF1673088.1"/>
    <property type="molecule type" value="Genomic_DNA"/>
</dbReference>
<evidence type="ECO:0000313" key="2">
    <source>
        <dbReference type="EMBL" id="CAF1673088.1"/>
    </source>
</evidence>
<dbReference type="Proteomes" id="UP000663834">
    <property type="component" value="Unassembled WGS sequence"/>
</dbReference>
<name>A0A816GEE5_9BILA</name>
<comment type="caution">
    <text evidence="2">The sequence shown here is derived from an EMBL/GenBank/DDBJ whole genome shotgun (WGS) entry which is preliminary data.</text>
</comment>
<evidence type="ECO:0000259" key="1">
    <source>
        <dbReference type="PROSITE" id="PS50878"/>
    </source>
</evidence>
<dbReference type="Proteomes" id="UP000681720">
    <property type="component" value="Unassembled WGS sequence"/>
</dbReference>
<accession>A0A816GEE5</accession>
<dbReference type="PANTHER" id="PTHR21301:SF10">
    <property type="entry name" value="REVERSE TRANSCRIPTASE DOMAIN-CONTAINING PROTEIN"/>
    <property type="match status" value="1"/>
</dbReference>
<dbReference type="EMBL" id="CAJOBJ010042181">
    <property type="protein sequence ID" value="CAF4332239.1"/>
    <property type="molecule type" value="Genomic_DNA"/>
</dbReference>
<evidence type="ECO:0000313" key="3">
    <source>
        <dbReference type="EMBL" id="CAF4332239.1"/>
    </source>
</evidence>
<dbReference type="PANTHER" id="PTHR21301">
    <property type="entry name" value="REVERSE TRANSCRIPTASE"/>
    <property type="match status" value="1"/>
</dbReference>
<proteinExistence type="predicted"/>
<organism evidence="2 4">
    <name type="scientific">Rotaria magnacalcarata</name>
    <dbReference type="NCBI Taxonomy" id="392030"/>
    <lineage>
        <taxon>Eukaryota</taxon>
        <taxon>Metazoa</taxon>
        <taxon>Spiralia</taxon>
        <taxon>Gnathifera</taxon>
        <taxon>Rotifera</taxon>
        <taxon>Eurotatoria</taxon>
        <taxon>Bdelloidea</taxon>
        <taxon>Philodinida</taxon>
        <taxon>Philodinidae</taxon>
        <taxon>Rotaria</taxon>
    </lineage>
</organism>
<evidence type="ECO:0000313" key="4">
    <source>
        <dbReference type="Proteomes" id="UP000663834"/>
    </source>
</evidence>
<protein>
    <recommendedName>
        <fullName evidence="1">Reverse transcriptase domain-containing protein</fullName>
    </recommendedName>
</protein>
<dbReference type="AlphaFoldDB" id="A0A816GEE5"/>
<dbReference type="OrthoDB" id="6782675at2759"/>
<reference evidence="2" key="1">
    <citation type="submission" date="2021-02" db="EMBL/GenBank/DDBJ databases">
        <authorList>
            <person name="Nowell W R."/>
        </authorList>
    </citation>
    <scope>NUCLEOTIDE SEQUENCE</scope>
</reference>
<sequence>KYYHQKRGGAMGSAFTQVFANIYMLEWEEELIQHQASRNEIYGRYIDDIFMTTNVNTDEITTLLDKVQHKDPNIKITTTIAETV</sequence>